<evidence type="ECO:0000313" key="14">
    <source>
        <dbReference type="Proteomes" id="UP001248067"/>
    </source>
</evidence>
<keyword evidence="6 8" id="KW-1133">Transmembrane helix</keyword>
<evidence type="ECO:0000256" key="5">
    <source>
        <dbReference type="ARBA" id="ARBA00022692"/>
    </source>
</evidence>
<evidence type="ECO:0000256" key="3">
    <source>
        <dbReference type="ARBA" id="ARBA00022448"/>
    </source>
</evidence>
<keyword evidence="7 8" id="KW-0472">Membrane</keyword>
<dbReference type="Pfam" id="PF03591">
    <property type="entry name" value="AzlC"/>
    <property type="match status" value="1"/>
</dbReference>
<evidence type="ECO:0000256" key="2">
    <source>
        <dbReference type="ARBA" id="ARBA00010735"/>
    </source>
</evidence>
<proteinExistence type="inferred from homology"/>
<evidence type="ECO:0000256" key="8">
    <source>
        <dbReference type="SAM" id="Phobius"/>
    </source>
</evidence>
<dbReference type="Proteomes" id="UP000494162">
    <property type="component" value="Unassembled WGS sequence"/>
</dbReference>
<dbReference type="PANTHER" id="PTHR34979:SF1">
    <property type="entry name" value="INNER MEMBRANE PROTEIN YGAZ"/>
    <property type="match status" value="1"/>
</dbReference>
<protein>
    <submittedName>
        <fullName evidence="9">Branched-chain amino acid ABC transporter permease</fullName>
    </submittedName>
    <submittedName>
        <fullName evidence="10">Inner membrane protein YgaZ</fullName>
    </submittedName>
</protein>
<sequence length="246" mass="26365">MSSSVSTSSGLRDKPAYLAEMGRGLRAALPVMLGFVPFALVLGAQAAQKGLSLFEVPMMTGLNFGGGSEFAAIHLWTSPPHIALIVAMSFLVNSRHILMGAAFAHYIRRLPRRRAFAALFFMCDESWAMSLADAKARSDSHISVPYYAGICAGLYLTWISMTTLGAAAGPTIGNVEQYGFDMAFTAVFLVLLRGMWKGMRASRPWFVSLVVAAATHLAVPGAWYVAAGACAGLIATLLWQPEPRDA</sequence>
<comment type="similarity">
    <text evidence="2">Belongs to the AzlC family.</text>
</comment>
<evidence type="ECO:0000313" key="11">
    <source>
        <dbReference type="EMBL" id="VWC14506.1"/>
    </source>
</evidence>
<dbReference type="GeneID" id="93172578"/>
<accession>A0A132E5I5</accession>
<evidence type="ECO:0000313" key="10">
    <source>
        <dbReference type="EMBL" id="MDR8754814.1"/>
    </source>
</evidence>
<keyword evidence="14" id="KW-1185">Reference proteome</keyword>
<dbReference type="EMBL" id="LPJR01000095">
    <property type="protein sequence ID" value="KWF17300.1"/>
    <property type="molecule type" value="Genomic_DNA"/>
</dbReference>
<feature type="transmembrane region" description="Helical" evidence="8">
    <location>
        <begin position="56"/>
        <end position="76"/>
    </location>
</feature>
<evidence type="ECO:0000256" key="1">
    <source>
        <dbReference type="ARBA" id="ARBA00004651"/>
    </source>
</evidence>
<dbReference type="GO" id="GO:1903785">
    <property type="term" value="P:L-valine transmembrane transport"/>
    <property type="evidence" value="ECO:0007669"/>
    <property type="project" value="TreeGrafter"/>
</dbReference>
<reference evidence="10 14" key="2">
    <citation type="submission" date="2019-06" db="EMBL/GenBank/DDBJ databases">
        <title>Evolution of Burkholderia multivorans in the lungs of Cystic Fibrosis patients.</title>
        <authorList>
            <person name="Moreira L.M."/>
        </authorList>
    </citation>
    <scope>NUCLEOTIDE SEQUENCE [LARGE SCALE GENOMIC DNA]</scope>
    <source>
        <strain evidence="10 14">VC13239</strain>
    </source>
</reference>
<evidence type="ECO:0000256" key="4">
    <source>
        <dbReference type="ARBA" id="ARBA00022475"/>
    </source>
</evidence>
<dbReference type="GO" id="GO:0005886">
    <property type="term" value="C:plasma membrane"/>
    <property type="evidence" value="ECO:0007669"/>
    <property type="project" value="UniProtKB-SubCell"/>
</dbReference>
<evidence type="ECO:0000313" key="13">
    <source>
        <dbReference type="Proteomes" id="UP000494162"/>
    </source>
</evidence>
<feature type="transmembrane region" description="Helical" evidence="8">
    <location>
        <begin position="27"/>
        <end position="44"/>
    </location>
</feature>
<dbReference type="PANTHER" id="PTHR34979">
    <property type="entry name" value="INNER MEMBRANE PROTEIN YGAZ"/>
    <property type="match status" value="1"/>
</dbReference>
<evidence type="ECO:0000256" key="6">
    <source>
        <dbReference type="ARBA" id="ARBA00022989"/>
    </source>
</evidence>
<dbReference type="Proteomes" id="UP000062912">
    <property type="component" value="Unassembled WGS sequence"/>
</dbReference>
<dbReference type="OrthoDB" id="3177005at2"/>
<keyword evidence="5 8" id="KW-0812">Transmembrane</keyword>
<feature type="transmembrane region" description="Helical" evidence="8">
    <location>
        <begin position="144"/>
        <end position="166"/>
    </location>
</feature>
<dbReference type="Proteomes" id="UP001248067">
    <property type="component" value="Unassembled WGS sequence"/>
</dbReference>
<reference evidence="9 12" key="1">
    <citation type="submission" date="2015-11" db="EMBL/GenBank/DDBJ databases">
        <title>Expanding the genomic diversity of Burkholderia species for the development of highly accurate diagnostics.</title>
        <authorList>
            <person name="Sahl J."/>
            <person name="Keim P."/>
            <person name="Wagner D."/>
        </authorList>
    </citation>
    <scope>NUCLEOTIDE SEQUENCE [LARGE SCALE GENOMIC DNA]</scope>
    <source>
        <strain evidence="9 12">MSMB368WGS</strain>
    </source>
</reference>
<feature type="transmembrane region" description="Helical" evidence="8">
    <location>
        <begin position="178"/>
        <end position="196"/>
    </location>
</feature>
<organism evidence="9 12">
    <name type="scientific">Burkholderia pseudomultivorans</name>
    <dbReference type="NCBI Taxonomy" id="1207504"/>
    <lineage>
        <taxon>Bacteria</taxon>
        <taxon>Pseudomonadati</taxon>
        <taxon>Pseudomonadota</taxon>
        <taxon>Betaproteobacteria</taxon>
        <taxon>Burkholderiales</taxon>
        <taxon>Burkholderiaceae</taxon>
        <taxon>Burkholderia</taxon>
        <taxon>Burkholderia cepacia complex</taxon>
    </lineage>
</organism>
<evidence type="ECO:0000313" key="9">
    <source>
        <dbReference type="EMBL" id="KWF17300.1"/>
    </source>
</evidence>
<dbReference type="AlphaFoldDB" id="A0A132E5I5"/>
<keyword evidence="4" id="KW-1003">Cell membrane</keyword>
<comment type="subcellular location">
    <subcellularLocation>
        <location evidence="1">Cell membrane</location>
        <topology evidence="1">Multi-pass membrane protein</topology>
    </subcellularLocation>
</comment>
<keyword evidence="3" id="KW-0813">Transport</keyword>
<evidence type="ECO:0000256" key="7">
    <source>
        <dbReference type="ARBA" id="ARBA00023136"/>
    </source>
</evidence>
<feature type="transmembrane region" description="Helical" evidence="8">
    <location>
        <begin position="208"/>
        <end position="239"/>
    </location>
</feature>
<dbReference type="InterPro" id="IPR011606">
    <property type="entry name" value="Brnchd-chn_aa_trnsp_permease"/>
</dbReference>
<evidence type="ECO:0000313" key="12">
    <source>
        <dbReference type="Proteomes" id="UP000062912"/>
    </source>
</evidence>
<name>A0A132E5I5_9BURK</name>
<dbReference type="EMBL" id="CABVPP010000058">
    <property type="protein sequence ID" value="VWC14506.1"/>
    <property type="molecule type" value="Genomic_DNA"/>
</dbReference>
<reference evidence="11 13" key="3">
    <citation type="submission" date="2019-09" db="EMBL/GenBank/DDBJ databases">
        <authorList>
            <person name="Depoorter E."/>
        </authorList>
    </citation>
    <scope>NUCLEOTIDE SEQUENCE [LARGE SCALE GENOMIC DNA]</scope>
    <source>
        <strain evidence="11">LMG 26883</strain>
    </source>
</reference>
<dbReference type="RefSeq" id="WP_060247212.1">
    <property type="nucleotide sequence ID" value="NZ_CABVPP010000058.1"/>
</dbReference>
<feature type="transmembrane region" description="Helical" evidence="8">
    <location>
        <begin position="82"/>
        <end position="104"/>
    </location>
</feature>
<dbReference type="EMBL" id="VJSY01000022">
    <property type="protein sequence ID" value="MDR8754814.1"/>
    <property type="molecule type" value="Genomic_DNA"/>
</dbReference>
<gene>
    <name evidence="10" type="primary">ygaZ_1</name>
    <name evidence="11" type="ORF">BPS26883_05530</name>
    <name evidence="10" type="ORF">FEQ00_03238</name>
    <name evidence="9" type="ORF">WT56_32995</name>
</gene>